<dbReference type="EMBL" id="BSXT01002174">
    <property type="protein sequence ID" value="GMF47624.1"/>
    <property type="molecule type" value="Genomic_DNA"/>
</dbReference>
<feature type="compositionally biased region" description="Basic and acidic residues" evidence="1">
    <location>
        <begin position="14"/>
        <end position="27"/>
    </location>
</feature>
<dbReference type="Proteomes" id="UP001165121">
    <property type="component" value="Unassembled WGS sequence"/>
</dbReference>
<keyword evidence="3" id="KW-1185">Reference proteome</keyword>
<feature type="compositionally biased region" description="Basic and acidic residues" evidence="1">
    <location>
        <begin position="47"/>
        <end position="56"/>
    </location>
</feature>
<gene>
    <name evidence="2" type="ORF">Pfra01_001807400</name>
</gene>
<feature type="compositionally biased region" description="Acidic residues" evidence="1">
    <location>
        <begin position="83"/>
        <end position="101"/>
    </location>
</feature>
<proteinExistence type="predicted"/>
<sequence>MPLYRVLDSAIRPRNLDPDFEETHESSDSSEDSEDEDQPETNAMHPGVEEESKEDSQVFDLSVEDVNHNTANDDPSKFAVLESDAENDDGDDDDQSDDVAEVESVQLPVPPEMRFDDRPLSSLGGMGNIASGAVPDKILKEMGV</sequence>
<evidence type="ECO:0000256" key="1">
    <source>
        <dbReference type="SAM" id="MobiDB-lite"/>
    </source>
</evidence>
<dbReference type="AlphaFoldDB" id="A0A9W7CXH8"/>
<dbReference type="OrthoDB" id="129676at2759"/>
<evidence type="ECO:0000313" key="3">
    <source>
        <dbReference type="Proteomes" id="UP001165121"/>
    </source>
</evidence>
<name>A0A9W7CXH8_9STRA</name>
<evidence type="ECO:0000313" key="2">
    <source>
        <dbReference type="EMBL" id="GMF47624.1"/>
    </source>
</evidence>
<organism evidence="2 3">
    <name type="scientific">Phytophthora fragariaefolia</name>
    <dbReference type="NCBI Taxonomy" id="1490495"/>
    <lineage>
        <taxon>Eukaryota</taxon>
        <taxon>Sar</taxon>
        <taxon>Stramenopiles</taxon>
        <taxon>Oomycota</taxon>
        <taxon>Peronosporomycetes</taxon>
        <taxon>Peronosporales</taxon>
        <taxon>Peronosporaceae</taxon>
        <taxon>Phytophthora</taxon>
    </lineage>
</organism>
<protein>
    <submittedName>
        <fullName evidence="2">Unnamed protein product</fullName>
    </submittedName>
</protein>
<reference evidence="2" key="1">
    <citation type="submission" date="2023-04" db="EMBL/GenBank/DDBJ databases">
        <title>Phytophthora fragariaefolia NBRC 109709.</title>
        <authorList>
            <person name="Ichikawa N."/>
            <person name="Sato H."/>
            <person name="Tonouchi N."/>
        </authorList>
    </citation>
    <scope>NUCLEOTIDE SEQUENCE</scope>
    <source>
        <strain evidence="2">NBRC 109709</strain>
    </source>
</reference>
<comment type="caution">
    <text evidence="2">The sequence shown here is derived from an EMBL/GenBank/DDBJ whole genome shotgun (WGS) entry which is preliminary data.</text>
</comment>
<accession>A0A9W7CXH8</accession>
<feature type="region of interest" description="Disordered" evidence="1">
    <location>
        <begin position="1"/>
        <end position="131"/>
    </location>
</feature>
<feature type="compositionally biased region" description="Acidic residues" evidence="1">
    <location>
        <begin position="28"/>
        <end position="39"/>
    </location>
</feature>